<evidence type="ECO:0000313" key="2">
    <source>
        <dbReference type="EMBL" id="KAI3916109.1"/>
    </source>
</evidence>
<sequence length="207" mass="23601">MIDGAQGYSEDVIFYKGRFYAVTKRGALAICDVTGESPVVTIITTPPLRRPLPSRTRLVDYDRYYSDELLYLVDAFGELLLVARYFELVVDTEPNMSVYKTVGFDVFRSDPNSRWLIWKRVYTLGDCMLFLGGNSSFCLLATDFARCEKNCIYFTDYNYKVKGNGRRLIHDSGVFNLEDGSIDPLPYCDASSEFFPSSPIWILTNPC</sequence>
<protein>
    <recommendedName>
        <fullName evidence="1">KIB1-4 beta-propeller domain-containing protein</fullName>
    </recommendedName>
</protein>
<comment type="caution">
    <text evidence="2">The sequence shown here is derived from an EMBL/GenBank/DDBJ whole genome shotgun (WGS) entry which is preliminary data.</text>
</comment>
<gene>
    <name evidence="2" type="ORF">MKW98_004550</name>
</gene>
<dbReference type="InterPro" id="IPR005174">
    <property type="entry name" value="KIB1-4_b-propeller"/>
</dbReference>
<evidence type="ECO:0000259" key="1">
    <source>
        <dbReference type="Pfam" id="PF03478"/>
    </source>
</evidence>
<organism evidence="2 3">
    <name type="scientific">Papaver atlanticum</name>
    <dbReference type="NCBI Taxonomy" id="357466"/>
    <lineage>
        <taxon>Eukaryota</taxon>
        <taxon>Viridiplantae</taxon>
        <taxon>Streptophyta</taxon>
        <taxon>Embryophyta</taxon>
        <taxon>Tracheophyta</taxon>
        <taxon>Spermatophyta</taxon>
        <taxon>Magnoliopsida</taxon>
        <taxon>Ranunculales</taxon>
        <taxon>Papaveraceae</taxon>
        <taxon>Papaveroideae</taxon>
        <taxon>Papaver</taxon>
    </lineage>
</organism>
<dbReference type="PANTHER" id="PTHR44259">
    <property type="entry name" value="OS07G0183000 PROTEIN-RELATED"/>
    <property type="match status" value="1"/>
</dbReference>
<accession>A0AAD4XI01</accession>
<reference evidence="2" key="1">
    <citation type="submission" date="2022-04" db="EMBL/GenBank/DDBJ databases">
        <title>A functionally conserved STORR gene fusion in Papaver species that diverged 16.8 million years ago.</title>
        <authorList>
            <person name="Catania T."/>
        </authorList>
    </citation>
    <scope>NUCLEOTIDE SEQUENCE</scope>
    <source>
        <strain evidence="2">S-188037</strain>
    </source>
</reference>
<dbReference type="AlphaFoldDB" id="A0AAD4XI01"/>
<dbReference type="Proteomes" id="UP001202328">
    <property type="component" value="Unassembled WGS sequence"/>
</dbReference>
<name>A0AAD4XI01_9MAGN</name>
<dbReference type="EMBL" id="JAJJMB010009125">
    <property type="protein sequence ID" value="KAI3916109.1"/>
    <property type="molecule type" value="Genomic_DNA"/>
</dbReference>
<dbReference type="InterPro" id="IPR050942">
    <property type="entry name" value="F-box_BR-signaling"/>
</dbReference>
<feature type="domain" description="KIB1-4 beta-propeller" evidence="1">
    <location>
        <begin position="7"/>
        <end position="176"/>
    </location>
</feature>
<proteinExistence type="predicted"/>
<dbReference type="PANTHER" id="PTHR44259:SF114">
    <property type="entry name" value="OS06G0707300 PROTEIN"/>
    <property type="match status" value="1"/>
</dbReference>
<evidence type="ECO:0000313" key="3">
    <source>
        <dbReference type="Proteomes" id="UP001202328"/>
    </source>
</evidence>
<dbReference type="Pfam" id="PF03478">
    <property type="entry name" value="Beta-prop_KIB1-4"/>
    <property type="match status" value="1"/>
</dbReference>
<keyword evidence="3" id="KW-1185">Reference proteome</keyword>